<dbReference type="RefSeq" id="WP_087882707.1">
    <property type="nucleotide sequence ID" value="NZ_CP021748.1"/>
</dbReference>
<name>A0A1Z1W412_9ACTN</name>
<dbReference type="Pfam" id="PF00174">
    <property type="entry name" value="Oxidored_molyb"/>
    <property type="match status" value="1"/>
</dbReference>
<evidence type="ECO:0000313" key="2">
    <source>
        <dbReference type="EMBL" id="ARX81156.1"/>
    </source>
</evidence>
<dbReference type="AlphaFoldDB" id="A0A1Z1W412"/>
<dbReference type="EMBL" id="CP021748">
    <property type="protein sequence ID" value="ARX81156.1"/>
    <property type="molecule type" value="Genomic_DNA"/>
</dbReference>
<feature type="domain" description="Oxidoreductase molybdopterin-binding" evidence="1">
    <location>
        <begin position="33"/>
        <end position="167"/>
    </location>
</feature>
<dbReference type="eggNOG" id="COG2041">
    <property type="taxonomic scope" value="Bacteria"/>
</dbReference>
<dbReference type="PANTHER" id="PTHR43032">
    <property type="entry name" value="PROTEIN-METHIONINE-SULFOXIDE REDUCTASE"/>
    <property type="match status" value="1"/>
</dbReference>
<organism evidence="2 3">
    <name type="scientific">Streptomyces alboflavus</name>
    <dbReference type="NCBI Taxonomy" id="67267"/>
    <lineage>
        <taxon>Bacteria</taxon>
        <taxon>Bacillati</taxon>
        <taxon>Actinomycetota</taxon>
        <taxon>Actinomycetes</taxon>
        <taxon>Kitasatosporales</taxon>
        <taxon>Streptomycetaceae</taxon>
        <taxon>Streptomyces</taxon>
    </lineage>
</organism>
<dbReference type="Proteomes" id="UP000195880">
    <property type="component" value="Chromosome"/>
</dbReference>
<accession>A0A1Z1W412</accession>
<dbReference type="InterPro" id="IPR036374">
    <property type="entry name" value="OxRdtase_Mopterin-bd_sf"/>
</dbReference>
<protein>
    <submittedName>
        <fullName evidence="2">Reductase</fullName>
    </submittedName>
</protein>
<dbReference type="SUPFAM" id="SSF56524">
    <property type="entry name" value="Oxidoreductase molybdopterin-binding domain"/>
    <property type="match status" value="1"/>
</dbReference>
<evidence type="ECO:0000313" key="3">
    <source>
        <dbReference type="Proteomes" id="UP000195880"/>
    </source>
</evidence>
<gene>
    <name evidence="2" type="primary">yedY</name>
    <name evidence="2" type="ORF">SMD44_00554</name>
</gene>
<dbReference type="Gene3D" id="3.90.420.10">
    <property type="entry name" value="Oxidoreductase, molybdopterin-binding domain"/>
    <property type="match status" value="1"/>
</dbReference>
<evidence type="ECO:0000259" key="1">
    <source>
        <dbReference type="Pfam" id="PF00174"/>
    </source>
</evidence>
<sequence>MALPPGQRAVTGFPRFGTHLHHPPPPVPADPVITMVGALSKDVTLSVADLALLPRQELAADFHCVAGWSATGLRWEGVKFGAVYRNRVEPLLTPDAAVSHVVFEGLDGHRSVVWLEDALADDVLIADRLDGRPLDSDHGAPVRLVSPSQYGFVSTKHLCRVEFHTSRPPDPDRWSLIAAHQRARVWQEERHRHLSGRVVRPVYRTLIRPIRALSARGSRTGTRG</sequence>
<keyword evidence="3" id="KW-1185">Reference proteome</keyword>
<reference evidence="2 3" key="1">
    <citation type="submission" date="2017-05" db="EMBL/GenBank/DDBJ databases">
        <title>Streptomyces alboflavus Genome sequencing and assembly.</title>
        <authorList>
            <person name="Wang Y."/>
            <person name="Du B."/>
            <person name="Ding Y."/>
            <person name="Liu H."/>
            <person name="Hou Q."/>
            <person name="Liu K."/>
            <person name="Wang C."/>
            <person name="Yao L."/>
        </authorList>
    </citation>
    <scope>NUCLEOTIDE SEQUENCE [LARGE SCALE GENOMIC DNA]</scope>
    <source>
        <strain evidence="2 3">MDJK44</strain>
    </source>
</reference>
<dbReference type="OrthoDB" id="9795587at2"/>
<dbReference type="InterPro" id="IPR000572">
    <property type="entry name" value="OxRdtase_Mopterin-bd_dom"/>
</dbReference>
<proteinExistence type="predicted"/>
<dbReference type="KEGG" id="salf:SMD44_00554"/>
<dbReference type="STRING" id="67267.GCA_000716675_02586"/>